<feature type="transmembrane region" description="Helical" evidence="2">
    <location>
        <begin position="588"/>
        <end position="613"/>
    </location>
</feature>
<protein>
    <recommendedName>
        <fullName evidence="3">TmcB/TmcC TPR repeats domain-containing protein</fullName>
    </recommendedName>
</protein>
<feature type="compositionally biased region" description="Basic and acidic residues" evidence="1">
    <location>
        <begin position="492"/>
        <end position="510"/>
    </location>
</feature>
<dbReference type="Pfam" id="PF25474">
    <property type="entry name" value="TPR_TmcB"/>
    <property type="match status" value="1"/>
</dbReference>
<feature type="compositionally biased region" description="Polar residues" evidence="1">
    <location>
        <begin position="134"/>
        <end position="145"/>
    </location>
</feature>
<feature type="transmembrane region" description="Helical" evidence="2">
    <location>
        <begin position="192"/>
        <end position="215"/>
    </location>
</feature>
<feature type="region of interest" description="Disordered" evidence="1">
    <location>
        <begin position="134"/>
        <end position="171"/>
    </location>
</feature>
<gene>
    <name evidence="4" type="ORF">EZS28_017473</name>
</gene>
<keyword evidence="2" id="KW-1133">Transmembrane helix</keyword>
<feature type="transmembrane region" description="Helical" evidence="2">
    <location>
        <begin position="396"/>
        <end position="424"/>
    </location>
</feature>
<feature type="compositionally biased region" description="Acidic residues" evidence="1">
    <location>
        <begin position="512"/>
        <end position="523"/>
    </location>
</feature>
<accession>A0A5J4VXI3</accession>
<proteinExistence type="predicted"/>
<reference evidence="4 5" key="1">
    <citation type="submission" date="2019-03" db="EMBL/GenBank/DDBJ databases">
        <title>Single cell metagenomics reveals metabolic interactions within the superorganism composed of flagellate Streblomastix strix and complex community of Bacteroidetes bacteria on its surface.</title>
        <authorList>
            <person name="Treitli S.C."/>
            <person name="Kolisko M."/>
            <person name="Husnik F."/>
            <person name="Keeling P."/>
            <person name="Hampl V."/>
        </authorList>
    </citation>
    <scope>NUCLEOTIDE SEQUENCE [LARGE SCALE GENOMIC DNA]</scope>
    <source>
        <strain evidence="4">ST1C</strain>
    </source>
</reference>
<comment type="caution">
    <text evidence="4">The sequence shown here is derived from an EMBL/GenBank/DDBJ whole genome shotgun (WGS) entry which is preliminary data.</text>
</comment>
<feature type="region of interest" description="Disordered" evidence="1">
    <location>
        <begin position="457"/>
        <end position="565"/>
    </location>
</feature>
<dbReference type="EMBL" id="SNRW01004561">
    <property type="protein sequence ID" value="KAA6386999.1"/>
    <property type="molecule type" value="Genomic_DNA"/>
</dbReference>
<sequence length="619" mass="70738">MHDMEDKQTKGSGSTQLGITFRIRFSKATKEHELSKAFLSQAYMHLSRENMDLEQIMNLIDNAIIHERESRYIYEDLMKQNPNSTTVLRGFGALLRDIYRDDETALLMFNQATTIEEENINATVDITALADNQSQMQRSARSQHPGSIASKRSDGKSINSTSNQKKKKKKSSNKSSIVIDLSEDKSNLIPGFLQLILICLLLITICLLISFILVFNTYTSSKKAVITINACSRIMQQAYDIFIYCKYYGLRDDESEGIQDLTEVSFIPSMDTVKYLITQTLEKMSSTINEGYINTEDRDIFKKWEGEYINQTLGNYNHDSSGNSQISSMWQEPGNFIDIIASISNIANDMVGTAWVTQLDRCKNLFFYMRANIPVTIVEVAKMIGVEFCDSADKKAIVSVVVSVILGFVALVVPLAVNVLQFVYTIRKLKHERHQVFFTFVNAPKSEYLNLKKRLDDVDKEEEDGDEQTFKTETRSHIQELEKSQENMNDNDEQKTTKKKKDEKLNKNEDNLLLDDNFDEELNSNENDKTQELEANNNKIDRNQMKGQSSKDRNDEIGEEDKENNQIEKEEALMKKINDISSFIPIRFFIRAILGFALIFSFSLAFTIIAVYASLAAVQ</sequence>
<dbReference type="InterPro" id="IPR057352">
    <property type="entry name" value="TPR_TmcB/C"/>
</dbReference>
<feature type="compositionally biased region" description="Acidic residues" evidence="1">
    <location>
        <begin position="458"/>
        <end position="467"/>
    </location>
</feature>
<keyword evidence="2" id="KW-0472">Membrane</keyword>
<feature type="domain" description="TmcB/TmcC TPR repeats" evidence="3">
    <location>
        <begin position="20"/>
        <end position="119"/>
    </location>
</feature>
<feature type="compositionally biased region" description="Basic and acidic residues" evidence="1">
    <location>
        <begin position="468"/>
        <end position="485"/>
    </location>
</feature>
<evidence type="ECO:0000313" key="4">
    <source>
        <dbReference type="EMBL" id="KAA6386999.1"/>
    </source>
</evidence>
<dbReference type="Proteomes" id="UP000324800">
    <property type="component" value="Unassembled WGS sequence"/>
</dbReference>
<evidence type="ECO:0000313" key="5">
    <source>
        <dbReference type="Proteomes" id="UP000324800"/>
    </source>
</evidence>
<feature type="compositionally biased region" description="Basic and acidic residues" evidence="1">
    <location>
        <begin position="539"/>
        <end position="556"/>
    </location>
</feature>
<keyword evidence="2" id="KW-0812">Transmembrane</keyword>
<evidence type="ECO:0000256" key="1">
    <source>
        <dbReference type="SAM" id="MobiDB-lite"/>
    </source>
</evidence>
<name>A0A5J4VXI3_9EUKA</name>
<dbReference type="AlphaFoldDB" id="A0A5J4VXI3"/>
<organism evidence="4 5">
    <name type="scientific">Streblomastix strix</name>
    <dbReference type="NCBI Taxonomy" id="222440"/>
    <lineage>
        <taxon>Eukaryota</taxon>
        <taxon>Metamonada</taxon>
        <taxon>Preaxostyla</taxon>
        <taxon>Oxymonadida</taxon>
        <taxon>Streblomastigidae</taxon>
        <taxon>Streblomastix</taxon>
    </lineage>
</organism>
<evidence type="ECO:0000256" key="2">
    <source>
        <dbReference type="SAM" id="Phobius"/>
    </source>
</evidence>
<evidence type="ECO:0000259" key="3">
    <source>
        <dbReference type="Pfam" id="PF25474"/>
    </source>
</evidence>